<dbReference type="EMBL" id="BQXS01012629">
    <property type="protein sequence ID" value="GKT26001.1"/>
    <property type="molecule type" value="Genomic_DNA"/>
</dbReference>
<feature type="non-terminal residue" evidence="3">
    <location>
        <position position="592"/>
    </location>
</feature>
<keyword evidence="1" id="KW-0175">Coiled coil</keyword>
<feature type="coiled-coil region" evidence="1">
    <location>
        <begin position="550"/>
        <end position="577"/>
    </location>
</feature>
<accession>A0ABQ5K2P7</accession>
<proteinExistence type="predicted"/>
<sequence length="592" mass="65502">MYMEYEKIWSDMAKKAHKDLKKPSVITRSQLYRFQVEAREKLEQEADRRKTSDWVSSLRGVDSKYVQIGGITSGLFLEIRPKTKKKTERILNRGGLSTIADDISSSGVSKKLLSTIGGKDIFDSLDLLDLCIKGESVDVECGLLTKTVKKLRKEKEADAKRRAKKKAKSVSFAIKPKPSGTARLFASDSKDQLDTSCKIHELKLKNQQQRQHLENKLYSLPKYVRHVQNHPPAPSVYSKDPTFPLLLLHTPYNPYIHLSCCEGEKTSVGVLLENVGNCAVPFKIILGLNGPHGIETHIVSSEHLMSPSSVADCVSVTPTHGCLLPQTHTYIIVTLNGSYIGRSVCMIGVKTEFGCVEVVRQGEDSSREPSPSKPREKTDNPLKQIQGTRGAKMGVLKPIGAESFDTALLSSNPQSSDPSDDEILISRGISCKIPKGGIVEVFKGKYSHSERYNAFKTHSVPQFVEKLHSISSSGAVDSSIKLDPFGVFSSFSVEAVVTPKPPLFSALSAGVSSSLAKFEDMLPSLDVEDVLTSSCVPCLQSLDPKYAVCIEELKLDAEKEKERLAQAKLKEERAHKKRESVEWMRIMSPQQK</sequence>
<name>A0ABQ5K2P7_9EUKA</name>
<keyword evidence="4" id="KW-1185">Reference proteome</keyword>
<reference evidence="3" key="1">
    <citation type="submission" date="2022-03" db="EMBL/GenBank/DDBJ databases">
        <title>Draft genome sequence of Aduncisulcus paluster, a free-living microaerophilic Fornicata.</title>
        <authorList>
            <person name="Yuyama I."/>
            <person name="Kume K."/>
            <person name="Tamura T."/>
            <person name="Inagaki Y."/>
            <person name="Hashimoto T."/>
        </authorList>
    </citation>
    <scope>NUCLEOTIDE SEQUENCE</scope>
    <source>
        <strain evidence="3">NY0171</strain>
    </source>
</reference>
<comment type="caution">
    <text evidence="3">The sequence shown here is derived from an EMBL/GenBank/DDBJ whole genome shotgun (WGS) entry which is preliminary data.</text>
</comment>
<dbReference type="Proteomes" id="UP001057375">
    <property type="component" value="Unassembled WGS sequence"/>
</dbReference>
<gene>
    <name evidence="3" type="ORF">ADUPG1_013208</name>
</gene>
<organism evidence="3 4">
    <name type="scientific">Aduncisulcus paluster</name>
    <dbReference type="NCBI Taxonomy" id="2918883"/>
    <lineage>
        <taxon>Eukaryota</taxon>
        <taxon>Metamonada</taxon>
        <taxon>Carpediemonas-like organisms</taxon>
        <taxon>Aduncisulcus</taxon>
    </lineage>
</organism>
<feature type="region of interest" description="Disordered" evidence="2">
    <location>
        <begin position="360"/>
        <end position="387"/>
    </location>
</feature>
<evidence type="ECO:0000313" key="3">
    <source>
        <dbReference type="EMBL" id="GKT26001.1"/>
    </source>
</evidence>
<evidence type="ECO:0008006" key="5">
    <source>
        <dbReference type="Google" id="ProtNLM"/>
    </source>
</evidence>
<evidence type="ECO:0000256" key="2">
    <source>
        <dbReference type="SAM" id="MobiDB-lite"/>
    </source>
</evidence>
<evidence type="ECO:0000256" key="1">
    <source>
        <dbReference type="SAM" id="Coils"/>
    </source>
</evidence>
<protein>
    <recommendedName>
        <fullName evidence="5">Sperm-associated antigen 17</fullName>
    </recommendedName>
</protein>
<evidence type="ECO:0000313" key="4">
    <source>
        <dbReference type="Proteomes" id="UP001057375"/>
    </source>
</evidence>